<protein>
    <submittedName>
        <fullName evidence="4">Mu DNA-binding domain-containing protein</fullName>
    </submittedName>
</protein>
<gene>
    <name evidence="4" type="ORF">SAMN03080610_00601</name>
</gene>
<dbReference type="InterPro" id="IPR001584">
    <property type="entry name" value="Integrase_cat-core"/>
</dbReference>
<dbReference type="SUPFAM" id="SSF53098">
    <property type="entry name" value="Ribonuclease H-like"/>
    <property type="match status" value="1"/>
</dbReference>
<dbReference type="EMBL" id="FMVW01000001">
    <property type="protein sequence ID" value="SCZ23771.1"/>
    <property type="molecule type" value="Genomic_DNA"/>
</dbReference>
<dbReference type="STRING" id="1120955.SAMN03080610_00601"/>
<dbReference type="Pfam" id="PF00665">
    <property type="entry name" value="rve"/>
    <property type="match status" value="1"/>
</dbReference>
<dbReference type="InterPro" id="IPR012337">
    <property type="entry name" value="RNaseH-like_sf"/>
</dbReference>
<feature type="domain" description="HTH Mu-type" evidence="3">
    <location>
        <begin position="3"/>
        <end position="73"/>
    </location>
</feature>
<evidence type="ECO:0000256" key="1">
    <source>
        <dbReference type="SAM" id="MobiDB-lite"/>
    </source>
</evidence>
<name>A0A1G5MGK7_AFIMA</name>
<dbReference type="PROSITE" id="PS51702">
    <property type="entry name" value="HTH_MU"/>
    <property type="match status" value="1"/>
</dbReference>
<dbReference type="OrthoDB" id="5287589at2"/>
<dbReference type="GO" id="GO:0003677">
    <property type="term" value="F:DNA binding"/>
    <property type="evidence" value="ECO:0007669"/>
    <property type="project" value="UniProtKB-KW"/>
</dbReference>
<dbReference type="AlphaFoldDB" id="A0A1G5MGK7"/>
<reference evidence="4 5" key="1">
    <citation type="submission" date="2016-10" db="EMBL/GenBank/DDBJ databases">
        <authorList>
            <person name="de Groot N.N."/>
        </authorList>
    </citation>
    <scope>NUCLEOTIDE SEQUENCE [LARGE SCALE GENOMIC DNA]</scope>
    <source>
        <strain evidence="4 5">DSM 2698</strain>
    </source>
</reference>
<evidence type="ECO:0000259" key="2">
    <source>
        <dbReference type="PROSITE" id="PS50994"/>
    </source>
</evidence>
<evidence type="ECO:0000259" key="3">
    <source>
        <dbReference type="PROSITE" id="PS51702"/>
    </source>
</evidence>
<dbReference type="InterPro" id="IPR003314">
    <property type="entry name" value="Mu-type_HTH"/>
</dbReference>
<feature type="compositionally biased region" description="Polar residues" evidence="1">
    <location>
        <begin position="769"/>
        <end position="779"/>
    </location>
</feature>
<dbReference type="SUPFAM" id="SSF46955">
    <property type="entry name" value="Putative DNA-binding domain"/>
    <property type="match status" value="1"/>
</dbReference>
<dbReference type="Proteomes" id="UP000199347">
    <property type="component" value="Unassembled WGS sequence"/>
</dbReference>
<dbReference type="Gene3D" id="1.10.10.10">
    <property type="entry name" value="Winged helix-like DNA-binding domain superfamily/Winged helix DNA-binding domain"/>
    <property type="match status" value="1"/>
</dbReference>
<dbReference type="RefSeq" id="WP_092809378.1">
    <property type="nucleotide sequence ID" value="NZ_FMVW01000001.1"/>
</dbReference>
<dbReference type="Pfam" id="PF09299">
    <property type="entry name" value="Mu-transpos_C"/>
    <property type="match status" value="1"/>
</dbReference>
<dbReference type="InterPro" id="IPR015378">
    <property type="entry name" value="Transposase-like_Mu_C"/>
</dbReference>
<dbReference type="PANTHER" id="PTHR35004:SF7">
    <property type="entry name" value="INTEGRASE PROTEIN"/>
    <property type="match status" value="1"/>
</dbReference>
<dbReference type="PANTHER" id="PTHR35004">
    <property type="entry name" value="TRANSPOSASE RV3428C-RELATED"/>
    <property type="match status" value="1"/>
</dbReference>
<evidence type="ECO:0000313" key="4">
    <source>
        <dbReference type="EMBL" id="SCZ23771.1"/>
    </source>
</evidence>
<feature type="region of interest" description="Disordered" evidence="1">
    <location>
        <begin position="749"/>
        <end position="779"/>
    </location>
</feature>
<evidence type="ECO:0000313" key="5">
    <source>
        <dbReference type="Proteomes" id="UP000199347"/>
    </source>
</evidence>
<keyword evidence="5" id="KW-1185">Reference proteome</keyword>
<dbReference type="InterPro" id="IPR036388">
    <property type="entry name" value="WH-like_DNA-bd_sf"/>
</dbReference>
<feature type="region of interest" description="Disordered" evidence="1">
    <location>
        <begin position="76"/>
        <end position="98"/>
    </location>
</feature>
<dbReference type="InterPro" id="IPR009061">
    <property type="entry name" value="DNA-bd_dom_put_sf"/>
</dbReference>
<dbReference type="InterPro" id="IPR036397">
    <property type="entry name" value="RNaseH_sf"/>
</dbReference>
<feature type="compositionally biased region" description="Basic and acidic residues" evidence="1">
    <location>
        <begin position="78"/>
        <end position="93"/>
    </location>
</feature>
<keyword evidence="4" id="KW-0238">DNA-binding</keyword>
<dbReference type="GO" id="GO:0015074">
    <property type="term" value="P:DNA integration"/>
    <property type="evidence" value="ECO:0007669"/>
    <property type="project" value="InterPro"/>
</dbReference>
<dbReference type="PROSITE" id="PS50994">
    <property type="entry name" value="INTEGRASE"/>
    <property type="match status" value="1"/>
</dbReference>
<dbReference type="Pfam" id="PF02316">
    <property type="entry name" value="HTH_Tnp_Mu_1"/>
    <property type="match status" value="1"/>
</dbReference>
<proteinExistence type="predicted"/>
<organism evidence="4 5">
    <name type="scientific">Afifella marina DSM 2698</name>
    <dbReference type="NCBI Taxonomy" id="1120955"/>
    <lineage>
        <taxon>Bacteria</taxon>
        <taxon>Pseudomonadati</taxon>
        <taxon>Pseudomonadota</taxon>
        <taxon>Alphaproteobacteria</taxon>
        <taxon>Hyphomicrobiales</taxon>
        <taxon>Afifellaceae</taxon>
        <taxon>Afifella</taxon>
    </lineage>
</organism>
<sequence>MKEWLTAQEIANERLYDLPETKMGVKRLAEREGWNDHPLARTRQGRGGGMEYHYRILPTLAQIAYFQRHARLSTAPAVHDEQAAGSRPTEHDLAPSGRAAQERDARLAIVHHFGRFAGGITLGRTAAAQLYCDKYNNRSLAIDDWIVEAVPRISKRSLARWRAEAKTGGARLGFDKGQARKGKSVLDQAEGGRVRATILALLADNQHFSAHHIRDLIAAEYGETLAMPGREKRVPLPPIRTFQHHLKALRTSEAVTLLRVQNPDRFRSIAAPRGTNSLAHVQEPNALWQIDASPVDALCTDGRHAIYVCLDIATRRMTLLVSRTPRASAVALLIRKAILAWGVPDLIKTDNGSDFVARDTKRLFGSLGIEIELSDPYQPQQKAHVERAIGTFQHDCATLLPGFVGHSVADRSAIESRKSFAARLGEKDEATFGVSLSGEDLQAVVDRWVGTYEQRPHSGLKGATPALAAAQSARPIRHVDERALDLLLMSVPGGGTRRVTSQGIRVNGAYYMTPTILPGTEVLVRMDSSDLGLVYAFTPDGAEHLGCGICPSLSGIDPAAAAKAMKSLQNEITANGAAVIKAEIRRLKKNGAYHERILAVREARAPNVVALPPRSEQHTTPQIDAAIAASKAGEPVRTEDSERTPEQLRLIEEMRVAEEAEVHARYEETMAAHERARAAEREAGLPENVTRLPESPKERYLRAVAVREAVDAGEADPRDAVWLGRYETTPEYRAHRDLHEEFGDVYLGRSQIKENPAPKVRLGPGQDGPRSSGQVQRGS</sequence>
<feature type="domain" description="Integrase catalytic" evidence="2">
    <location>
        <begin position="280"/>
        <end position="473"/>
    </location>
</feature>
<dbReference type="Gene3D" id="3.30.420.10">
    <property type="entry name" value="Ribonuclease H-like superfamily/Ribonuclease H"/>
    <property type="match status" value="1"/>
</dbReference>
<accession>A0A1G5MGK7</accession>